<reference evidence="1" key="1">
    <citation type="journal article" date="2015" name="Nature">
        <title>Complex archaea that bridge the gap between prokaryotes and eukaryotes.</title>
        <authorList>
            <person name="Spang A."/>
            <person name="Saw J.H."/>
            <person name="Jorgensen S.L."/>
            <person name="Zaremba-Niedzwiedzka K."/>
            <person name="Martijn J."/>
            <person name="Lind A.E."/>
            <person name="van Eijk R."/>
            <person name="Schleper C."/>
            <person name="Guy L."/>
            <person name="Ettema T.J."/>
        </authorList>
    </citation>
    <scope>NUCLEOTIDE SEQUENCE</scope>
</reference>
<sequence length="54" mass="6129">TYASIIFDEIEAKSLKEAKKIADQRASKGEYEDPSVAEMQEILIDEPVLQEQDD</sequence>
<dbReference type="EMBL" id="LAZR01062880">
    <property type="protein sequence ID" value="KKK60618.1"/>
    <property type="molecule type" value="Genomic_DNA"/>
</dbReference>
<comment type="caution">
    <text evidence="1">The sequence shown here is derived from an EMBL/GenBank/DDBJ whole genome shotgun (WGS) entry which is preliminary data.</text>
</comment>
<protein>
    <submittedName>
        <fullName evidence="1">Uncharacterized protein</fullName>
    </submittedName>
</protein>
<gene>
    <name evidence="1" type="ORF">LCGC14_3022600</name>
</gene>
<dbReference type="AlphaFoldDB" id="A0A0F8WVB1"/>
<feature type="non-terminal residue" evidence="1">
    <location>
        <position position="1"/>
    </location>
</feature>
<proteinExistence type="predicted"/>
<organism evidence="1">
    <name type="scientific">marine sediment metagenome</name>
    <dbReference type="NCBI Taxonomy" id="412755"/>
    <lineage>
        <taxon>unclassified sequences</taxon>
        <taxon>metagenomes</taxon>
        <taxon>ecological metagenomes</taxon>
    </lineage>
</organism>
<evidence type="ECO:0000313" key="1">
    <source>
        <dbReference type="EMBL" id="KKK60618.1"/>
    </source>
</evidence>
<accession>A0A0F8WVB1</accession>
<name>A0A0F8WVB1_9ZZZZ</name>